<keyword evidence="1" id="KW-1133">Transmembrane helix</keyword>
<keyword evidence="1" id="KW-0472">Membrane</keyword>
<dbReference type="EMBL" id="NGIR01000023">
    <property type="protein sequence ID" value="OTU28431.1"/>
    <property type="molecule type" value="Genomic_DNA"/>
</dbReference>
<proteinExistence type="predicted"/>
<evidence type="ECO:0000313" key="2">
    <source>
        <dbReference type="EMBL" id="OTU28431.1"/>
    </source>
</evidence>
<dbReference type="RefSeq" id="WP_032054848.1">
    <property type="nucleotide sequence ID" value="NZ_JADVOL010000002.1"/>
</dbReference>
<gene>
    <name evidence="2" type="ORF">CAT59_07705</name>
</gene>
<dbReference type="Proteomes" id="UP000195162">
    <property type="component" value="Unassembled WGS sequence"/>
</dbReference>
<sequence length="153" mass="18369">MYQNLIISIVSGTIIAIVSSYLTSIWTMKKFYTEKWWDRKEQAYTEIINALYDMVRFYDVYKEDYGQDYFISEERAKDLNQKYSNSMRKLHRATDLASLYVSDDAVNELVKLRNREALDQRSNPSWEVYESEYKYHKQTLNELLVIAKKDLKK</sequence>
<name>A0A242U5U7_ACIPI</name>
<protein>
    <recommendedName>
        <fullName evidence="4">DUF4760 domain-containing protein</fullName>
    </recommendedName>
</protein>
<keyword evidence="1" id="KW-0812">Transmembrane</keyword>
<comment type="caution">
    <text evidence="2">The sequence shown here is derived from an EMBL/GenBank/DDBJ whole genome shotgun (WGS) entry which is preliminary data.</text>
</comment>
<reference evidence="2 3" key="1">
    <citation type="submission" date="2017-05" db="EMBL/GenBank/DDBJ databases">
        <authorList>
            <person name="Song R."/>
            <person name="Chenine A.L."/>
            <person name="Ruprecht R.M."/>
        </authorList>
    </citation>
    <scope>NUCLEOTIDE SEQUENCE [LARGE SCALE GENOMIC DNA]</scope>
    <source>
        <strain evidence="2 3">ARLG1955</strain>
    </source>
</reference>
<evidence type="ECO:0008006" key="4">
    <source>
        <dbReference type="Google" id="ProtNLM"/>
    </source>
</evidence>
<feature type="transmembrane region" description="Helical" evidence="1">
    <location>
        <begin position="6"/>
        <end position="26"/>
    </location>
</feature>
<evidence type="ECO:0000256" key="1">
    <source>
        <dbReference type="SAM" id="Phobius"/>
    </source>
</evidence>
<evidence type="ECO:0000313" key="3">
    <source>
        <dbReference type="Proteomes" id="UP000195162"/>
    </source>
</evidence>
<organism evidence="2 3">
    <name type="scientific">Acinetobacter pittii</name>
    <name type="common">Acinetobacter genomosp. 3</name>
    <dbReference type="NCBI Taxonomy" id="48296"/>
    <lineage>
        <taxon>Bacteria</taxon>
        <taxon>Pseudomonadati</taxon>
        <taxon>Pseudomonadota</taxon>
        <taxon>Gammaproteobacteria</taxon>
        <taxon>Moraxellales</taxon>
        <taxon>Moraxellaceae</taxon>
        <taxon>Acinetobacter</taxon>
        <taxon>Acinetobacter calcoaceticus/baumannii complex</taxon>
    </lineage>
</organism>
<dbReference type="AlphaFoldDB" id="A0A242U5U7"/>
<accession>A0A242U5U7</accession>